<evidence type="ECO:0000313" key="2">
    <source>
        <dbReference type="EMBL" id="THV25113.1"/>
    </source>
</evidence>
<feature type="region of interest" description="Disordered" evidence="1">
    <location>
        <begin position="1"/>
        <end position="23"/>
    </location>
</feature>
<gene>
    <name evidence="2" type="ORF">FAA97_02610</name>
</gene>
<keyword evidence="3" id="KW-1185">Reference proteome</keyword>
<evidence type="ECO:0000256" key="1">
    <source>
        <dbReference type="SAM" id="MobiDB-lite"/>
    </source>
</evidence>
<dbReference type="AlphaFoldDB" id="A0A4S8P4T6"/>
<organism evidence="2 3">
    <name type="scientific">Peteryoungia ipomoeae</name>
    <dbReference type="NCBI Taxonomy" id="1210932"/>
    <lineage>
        <taxon>Bacteria</taxon>
        <taxon>Pseudomonadati</taxon>
        <taxon>Pseudomonadota</taxon>
        <taxon>Alphaproteobacteria</taxon>
        <taxon>Hyphomicrobiales</taxon>
        <taxon>Rhizobiaceae</taxon>
        <taxon>Peteryoungia</taxon>
    </lineage>
</organism>
<comment type="caution">
    <text evidence="2">The sequence shown here is derived from an EMBL/GenBank/DDBJ whole genome shotgun (WGS) entry which is preliminary data.</text>
</comment>
<evidence type="ECO:0008006" key="4">
    <source>
        <dbReference type="Google" id="ProtNLM"/>
    </source>
</evidence>
<dbReference type="Proteomes" id="UP000308828">
    <property type="component" value="Unassembled WGS sequence"/>
</dbReference>
<reference evidence="2 3" key="1">
    <citation type="submission" date="2019-04" db="EMBL/GenBank/DDBJ databases">
        <title>Genome sequence of strain shin9-1.</title>
        <authorList>
            <person name="Gao J."/>
            <person name="Sun J."/>
        </authorList>
    </citation>
    <scope>NUCLEOTIDE SEQUENCE [LARGE SCALE GENOMIC DNA]</scope>
    <source>
        <strain evidence="3">shin9-1</strain>
    </source>
</reference>
<name>A0A4S8P4T6_9HYPH</name>
<sequence length="75" mass="8185">MSGTCMTTAPHCRGGSPAPSRNEALADTVSRGLTRVTFAWRAWQRHRAAMSALNAMPLDMRKDLGWPACDTRNPA</sequence>
<dbReference type="OrthoDB" id="8116829at2"/>
<accession>A0A4S8P4T6</accession>
<dbReference type="RefSeq" id="WP_136596961.1">
    <property type="nucleotide sequence ID" value="NZ_STGV01000001.1"/>
</dbReference>
<dbReference type="EMBL" id="STGV01000001">
    <property type="protein sequence ID" value="THV25113.1"/>
    <property type="molecule type" value="Genomic_DNA"/>
</dbReference>
<proteinExistence type="predicted"/>
<protein>
    <recommendedName>
        <fullName evidence="4">DUF1127 domain-containing protein</fullName>
    </recommendedName>
</protein>
<evidence type="ECO:0000313" key="3">
    <source>
        <dbReference type="Proteomes" id="UP000308828"/>
    </source>
</evidence>